<dbReference type="InterPro" id="IPR001792">
    <property type="entry name" value="Acylphosphatase-like_dom"/>
</dbReference>
<dbReference type="EC" id="3.6.1.7" evidence="2 5"/>
<dbReference type="PROSITE" id="PS00151">
    <property type="entry name" value="ACYLPHOSPHATASE_2"/>
    <property type="match status" value="1"/>
</dbReference>
<organism evidence="8 9">
    <name type="scientific">Marinobacter salarius</name>
    <dbReference type="NCBI Taxonomy" id="1420917"/>
    <lineage>
        <taxon>Bacteria</taxon>
        <taxon>Pseudomonadati</taxon>
        <taxon>Pseudomonadota</taxon>
        <taxon>Gammaproteobacteria</taxon>
        <taxon>Pseudomonadales</taxon>
        <taxon>Marinobacteraceae</taxon>
        <taxon>Marinobacter</taxon>
    </lineage>
</organism>
<keyword evidence="5 8" id="KW-0378">Hydrolase</keyword>
<dbReference type="SUPFAM" id="SSF54975">
    <property type="entry name" value="Acylphosphatase/BLUF domain-like"/>
    <property type="match status" value="1"/>
</dbReference>
<evidence type="ECO:0000256" key="2">
    <source>
        <dbReference type="ARBA" id="ARBA00012150"/>
    </source>
</evidence>
<name>A0A1W6KAG6_9GAMM</name>
<dbReference type="EMBL" id="CP020931">
    <property type="protein sequence ID" value="ARM84391.1"/>
    <property type="molecule type" value="Genomic_DNA"/>
</dbReference>
<comment type="catalytic activity">
    <reaction evidence="4 5">
        <text>an acyl phosphate + H2O = a carboxylate + phosphate + H(+)</text>
        <dbReference type="Rhea" id="RHEA:14965"/>
        <dbReference type="ChEBI" id="CHEBI:15377"/>
        <dbReference type="ChEBI" id="CHEBI:15378"/>
        <dbReference type="ChEBI" id="CHEBI:29067"/>
        <dbReference type="ChEBI" id="CHEBI:43474"/>
        <dbReference type="ChEBI" id="CHEBI:59918"/>
        <dbReference type="EC" id="3.6.1.7"/>
    </reaction>
</comment>
<gene>
    <name evidence="8" type="primary">acyP</name>
    <name evidence="8" type="ORF">MARSALSMR5_02320</name>
</gene>
<evidence type="ECO:0000259" key="7">
    <source>
        <dbReference type="PROSITE" id="PS51160"/>
    </source>
</evidence>
<dbReference type="RefSeq" id="WP_075196815.1">
    <property type="nucleotide sequence ID" value="NZ_CP020931.1"/>
</dbReference>
<dbReference type="InterPro" id="IPR020456">
    <property type="entry name" value="Acylphosphatase"/>
</dbReference>
<accession>A0A1W6KAG6</accession>
<dbReference type="Pfam" id="PF00708">
    <property type="entry name" value="Acylphosphatase"/>
    <property type="match status" value="1"/>
</dbReference>
<feature type="active site" evidence="5">
    <location>
        <position position="20"/>
    </location>
</feature>
<evidence type="ECO:0000313" key="9">
    <source>
        <dbReference type="Proteomes" id="UP000193100"/>
    </source>
</evidence>
<evidence type="ECO:0000313" key="8">
    <source>
        <dbReference type="EMBL" id="ARM84391.1"/>
    </source>
</evidence>
<dbReference type="GeneID" id="77256264"/>
<reference evidence="8 9" key="1">
    <citation type="submission" date="2017-04" db="EMBL/GenBank/DDBJ databases">
        <title>Genome Sequence of Marinobacter salarius strain SMR5 Isolated from a culture of the Diatom Skeletonema marinoi.</title>
        <authorList>
            <person name="Topel M."/>
            <person name="Pinder M.I.M."/>
            <person name="Johansson O.N."/>
            <person name="Kourtchenko O."/>
            <person name="Godhe A."/>
            <person name="Clarke A.K."/>
        </authorList>
    </citation>
    <scope>NUCLEOTIDE SEQUENCE [LARGE SCALE GENOMIC DNA]</scope>
    <source>
        <strain evidence="8 9">SMR5</strain>
    </source>
</reference>
<feature type="active site" evidence="5">
    <location>
        <position position="38"/>
    </location>
</feature>
<dbReference type="PANTHER" id="PTHR47268:SF4">
    <property type="entry name" value="ACYLPHOSPHATASE"/>
    <property type="match status" value="1"/>
</dbReference>
<proteinExistence type="inferred from homology"/>
<protein>
    <recommendedName>
        <fullName evidence="3 5">acylphosphatase</fullName>
        <ecNumber evidence="2 5">3.6.1.7</ecNumber>
    </recommendedName>
</protein>
<evidence type="ECO:0000256" key="1">
    <source>
        <dbReference type="ARBA" id="ARBA00005614"/>
    </source>
</evidence>
<dbReference type="AlphaFoldDB" id="A0A1W6KAG6"/>
<dbReference type="PROSITE" id="PS51160">
    <property type="entry name" value="ACYLPHOSPHATASE_3"/>
    <property type="match status" value="1"/>
</dbReference>
<feature type="domain" description="Acylphosphatase-like" evidence="7">
    <location>
        <begin position="5"/>
        <end position="91"/>
    </location>
</feature>
<evidence type="ECO:0000256" key="3">
    <source>
        <dbReference type="ARBA" id="ARBA00015991"/>
    </source>
</evidence>
<dbReference type="GO" id="GO:0003998">
    <property type="term" value="F:acylphosphatase activity"/>
    <property type="evidence" value="ECO:0007669"/>
    <property type="project" value="UniProtKB-EC"/>
</dbReference>
<dbReference type="STRING" id="1420917.AU15_07245"/>
<evidence type="ECO:0000256" key="5">
    <source>
        <dbReference type="PROSITE-ProRule" id="PRU00520"/>
    </source>
</evidence>
<dbReference type="Proteomes" id="UP000193100">
    <property type="component" value="Chromosome"/>
</dbReference>
<dbReference type="InterPro" id="IPR036046">
    <property type="entry name" value="Acylphosphatase-like_dom_sf"/>
</dbReference>
<evidence type="ECO:0000256" key="6">
    <source>
        <dbReference type="RuleBase" id="RU004168"/>
    </source>
</evidence>
<dbReference type="Gene3D" id="3.30.70.100">
    <property type="match status" value="1"/>
</dbReference>
<sequence>MSHQRLTMLISGKVQGVCYRASAADMANSLGVTGYARNLPDGRVKIVAEGSPASLVSLRQWCRDGPPSAIVDKINTTEDSATGEFTNFGVR</sequence>
<evidence type="ECO:0000256" key="4">
    <source>
        <dbReference type="ARBA" id="ARBA00047645"/>
    </source>
</evidence>
<dbReference type="InterPro" id="IPR017968">
    <property type="entry name" value="Acylphosphatase_CS"/>
</dbReference>
<comment type="similarity">
    <text evidence="1 6">Belongs to the acylphosphatase family.</text>
</comment>
<dbReference type="PANTHER" id="PTHR47268">
    <property type="entry name" value="ACYLPHOSPHATASE"/>
    <property type="match status" value="1"/>
</dbReference>